<reference evidence="2 3" key="1">
    <citation type="submission" date="2015-07" db="EMBL/GenBank/DDBJ databases">
        <title>Comparative genomics of the Sigatoka disease complex on banana suggests a link between parallel evolutionary changes in Pseudocercospora fijiensis and Pseudocercospora eumusae and increased virulence on the banana host.</title>
        <authorList>
            <person name="Chang T.-C."/>
            <person name="Salvucci A."/>
            <person name="Crous P.W."/>
            <person name="Stergiopoulos I."/>
        </authorList>
    </citation>
    <scope>NUCLEOTIDE SEQUENCE [LARGE SCALE GENOMIC DNA]</scope>
    <source>
        <strain evidence="2 3">CBS 116634</strain>
    </source>
</reference>
<proteinExistence type="predicted"/>
<evidence type="ECO:0000256" key="1">
    <source>
        <dbReference type="SAM" id="MobiDB-lite"/>
    </source>
</evidence>
<accession>A0A139IJJ2</accession>
<feature type="region of interest" description="Disordered" evidence="1">
    <location>
        <begin position="62"/>
        <end position="82"/>
    </location>
</feature>
<dbReference type="EMBL" id="LFZO01000076">
    <property type="protein sequence ID" value="KXT14742.1"/>
    <property type="molecule type" value="Genomic_DNA"/>
</dbReference>
<dbReference type="STRING" id="113226.A0A139IJJ2"/>
<organism evidence="2 3">
    <name type="scientific">Pseudocercospora musae</name>
    <dbReference type="NCBI Taxonomy" id="113226"/>
    <lineage>
        <taxon>Eukaryota</taxon>
        <taxon>Fungi</taxon>
        <taxon>Dikarya</taxon>
        <taxon>Ascomycota</taxon>
        <taxon>Pezizomycotina</taxon>
        <taxon>Dothideomycetes</taxon>
        <taxon>Dothideomycetidae</taxon>
        <taxon>Mycosphaerellales</taxon>
        <taxon>Mycosphaerellaceae</taxon>
        <taxon>Pseudocercospora</taxon>
    </lineage>
</organism>
<dbReference type="AlphaFoldDB" id="A0A139IJJ2"/>
<evidence type="ECO:0000313" key="2">
    <source>
        <dbReference type="EMBL" id="KXT14742.1"/>
    </source>
</evidence>
<feature type="region of interest" description="Disordered" evidence="1">
    <location>
        <begin position="176"/>
        <end position="205"/>
    </location>
</feature>
<keyword evidence="3" id="KW-1185">Reference proteome</keyword>
<protein>
    <submittedName>
        <fullName evidence="2">Uncharacterized protein</fullName>
    </submittedName>
</protein>
<gene>
    <name evidence="2" type="ORF">AC579_4411</name>
</gene>
<dbReference type="OrthoDB" id="4509729at2759"/>
<evidence type="ECO:0000313" key="3">
    <source>
        <dbReference type="Proteomes" id="UP000073492"/>
    </source>
</evidence>
<feature type="compositionally biased region" description="Low complexity" evidence="1">
    <location>
        <begin position="63"/>
        <end position="82"/>
    </location>
</feature>
<sequence length="205" mass="22666">MTEYIPGPTHKPATIRCGPASERVVILQPYLALTSQQFTLPRQIFKANSPSPPTSPMFFAADSPGSPTMSSSTTSSASGSPTMEARHFSQISPPALALPSRRGSTKLPMVEPIPEDEVPALTLQTPQASSQDQLFHANHEIKATLTDLLNCDVARHDPKMRKWIQSRLMDAELELKRQRRRRSSAPTPTSTLMPPPEEPFRKITR</sequence>
<comment type="caution">
    <text evidence="2">The sequence shown here is derived from an EMBL/GenBank/DDBJ whole genome shotgun (WGS) entry which is preliminary data.</text>
</comment>
<name>A0A139IJJ2_9PEZI</name>
<dbReference type="Proteomes" id="UP000073492">
    <property type="component" value="Unassembled WGS sequence"/>
</dbReference>